<dbReference type="EMBL" id="VIGV01000003">
    <property type="protein sequence ID" value="TWS24429.1"/>
    <property type="molecule type" value="Genomic_DNA"/>
</dbReference>
<proteinExistence type="predicted"/>
<name>A0A5C5RMW7_9ACTN</name>
<evidence type="ECO:0000313" key="2">
    <source>
        <dbReference type="Proteomes" id="UP000319792"/>
    </source>
</evidence>
<comment type="caution">
    <text evidence="1">The sequence shown here is derived from an EMBL/GenBank/DDBJ whole genome shotgun (WGS) entry which is preliminary data.</text>
</comment>
<dbReference type="OrthoDB" id="4464618at2"/>
<dbReference type="AlphaFoldDB" id="A0A5C5RMW7"/>
<dbReference type="Proteomes" id="UP000319792">
    <property type="component" value="Unassembled WGS sequence"/>
</dbReference>
<sequence length="116" mass="12417">MTATTVDPALLACEVAVLRALELAVKRAGLRLRANGHPCAGPSHTWHISEAPVPSSRVEKALAGAWAHLRTTLADDADVERLILACDEYTRALLADRVAHDRDALAAYLQVAREAG</sequence>
<protein>
    <submittedName>
        <fullName evidence="1">Uncharacterized protein</fullName>
    </submittedName>
</protein>
<keyword evidence="2" id="KW-1185">Reference proteome</keyword>
<accession>A0A5C5RMW7</accession>
<organism evidence="1 2">
    <name type="scientific">Tsukamurella sputi</name>
    <dbReference type="NCBI Taxonomy" id="2591848"/>
    <lineage>
        <taxon>Bacteria</taxon>
        <taxon>Bacillati</taxon>
        <taxon>Actinomycetota</taxon>
        <taxon>Actinomycetes</taxon>
        <taxon>Mycobacteriales</taxon>
        <taxon>Tsukamurellaceae</taxon>
        <taxon>Tsukamurella</taxon>
    </lineage>
</organism>
<dbReference type="RefSeq" id="WP_146434460.1">
    <property type="nucleotide sequence ID" value="NZ_VIGV01000003.1"/>
</dbReference>
<gene>
    <name evidence="1" type="ORF">FK268_12635</name>
</gene>
<evidence type="ECO:0000313" key="1">
    <source>
        <dbReference type="EMBL" id="TWS24429.1"/>
    </source>
</evidence>
<reference evidence="1 2" key="1">
    <citation type="submission" date="2019-08" db="EMBL/GenBank/DDBJ databases">
        <title>Tsukamurella conjunctivitidis sp. nov., Tsukamurella assacharolytica sp. nov. and Tsukamurella sputae sp. nov. isolated from patients with conjunctivitis, bacteraemia (lymphoma) and respiratory infection (sputum) in Hong Kong.</title>
        <authorList>
            <person name="Fok K.M.N."/>
            <person name="Fong J.Y.H."/>
        </authorList>
    </citation>
    <scope>NUCLEOTIDE SEQUENCE [LARGE SCALE GENOMIC DNA]</scope>
    <source>
        <strain evidence="1 2">HKU70</strain>
    </source>
</reference>